<evidence type="ECO:0000256" key="10">
    <source>
        <dbReference type="ARBA" id="ARBA00023136"/>
    </source>
</evidence>
<evidence type="ECO:0000256" key="3">
    <source>
        <dbReference type="ARBA" id="ARBA00014962"/>
    </source>
</evidence>
<dbReference type="PRINTS" id="PR01853">
    <property type="entry name" value="YAJCTRNLCASE"/>
</dbReference>
<dbReference type="GO" id="GO:0015031">
    <property type="term" value="P:protein transport"/>
    <property type="evidence" value="ECO:0007669"/>
    <property type="project" value="UniProtKB-KW"/>
</dbReference>
<evidence type="ECO:0000256" key="7">
    <source>
        <dbReference type="ARBA" id="ARBA00022927"/>
    </source>
</evidence>
<evidence type="ECO:0000256" key="1">
    <source>
        <dbReference type="ARBA" id="ARBA00004162"/>
    </source>
</evidence>
<reference evidence="12 13" key="1">
    <citation type="submission" date="2016-02" db="EMBL/GenBank/DDBJ databases">
        <authorList>
            <person name="Wen L."/>
            <person name="He K."/>
            <person name="Yang H."/>
        </authorList>
    </citation>
    <scope>NUCLEOTIDE SEQUENCE [LARGE SCALE GENOMIC DNA]</scope>
    <source>
        <strain evidence="12 13">CV41</strain>
    </source>
</reference>
<dbReference type="Proteomes" id="UP000071392">
    <property type="component" value="Unassembled WGS sequence"/>
</dbReference>
<sequence>MSPLFDALNLLAQADAAPAPGGLLGGMLPIILLFGAMYFLMIAPQRKKQKAHDAMLKALVSGDEVVTTGGIYGQITNVKDDRFVVRIADNVKIEVGKSFISACVKKSGE</sequence>
<evidence type="ECO:0000256" key="4">
    <source>
        <dbReference type="ARBA" id="ARBA00022448"/>
    </source>
</evidence>
<name>A0A139SI54_9BACT</name>
<dbReference type="AlphaFoldDB" id="A0A139SI54"/>
<dbReference type="SMART" id="SM01323">
    <property type="entry name" value="YajC"/>
    <property type="match status" value="1"/>
</dbReference>
<proteinExistence type="inferred from homology"/>
<gene>
    <name evidence="12" type="ORF">AXK12_07815</name>
</gene>
<dbReference type="NCBIfam" id="TIGR00739">
    <property type="entry name" value="yajC"/>
    <property type="match status" value="1"/>
</dbReference>
<keyword evidence="10 11" id="KW-0472">Membrane</keyword>
<evidence type="ECO:0000256" key="8">
    <source>
        <dbReference type="ARBA" id="ARBA00022989"/>
    </source>
</evidence>
<feature type="transmembrane region" description="Helical" evidence="11">
    <location>
        <begin position="26"/>
        <end position="43"/>
    </location>
</feature>
<dbReference type="EMBL" id="LSZP01000060">
    <property type="protein sequence ID" value="KXU34201.1"/>
    <property type="molecule type" value="Genomic_DNA"/>
</dbReference>
<dbReference type="Pfam" id="PF02699">
    <property type="entry name" value="YajC"/>
    <property type="match status" value="1"/>
</dbReference>
<evidence type="ECO:0000256" key="5">
    <source>
        <dbReference type="ARBA" id="ARBA00022475"/>
    </source>
</evidence>
<evidence type="ECO:0000256" key="11">
    <source>
        <dbReference type="SAM" id="Phobius"/>
    </source>
</evidence>
<keyword evidence="4" id="KW-0813">Transport</keyword>
<dbReference type="RefSeq" id="WP_068713193.1">
    <property type="nucleotide sequence ID" value="NZ_LSZP01000060.1"/>
</dbReference>
<keyword evidence="6 11" id="KW-0812">Transmembrane</keyword>
<evidence type="ECO:0000256" key="9">
    <source>
        <dbReference type="ARBA" id="ARBA00023010"/>
    </source>
</evidence>
<keyword evidence="5" id="KW-1003">Cell membrane</keyword>
<accession>A0A139SI54</accession>
<comment type="similarity">
    <text evidence="2">Belongs to the YajC family.</text>
</comment>
<evidence type="ECO:0000256" key="6">
    <source>
        <dbReference type="ARBA" id="ARBA00022692"/>
    </source>
</evidence>
<organism evidence="12 13">
    <name type="scientific">Cephaloticoccus capnophilus</name>
    <dbReference type="NCBI Taxonomy" id="1548208"/>
    <lineage>
        <taxon>Bacteria</taxon>
        <taxon>Pseudomonadati</taxon>
        <taxon>Verrucomicrobiota</taxon>
        <taxon>Opitutia</taxon>
        <taxon>Opitutales</taxon>
        <taxon>Opitutaceae</taxon>
        <taxon>Cephaloticoccus</taxon>
    </lineage>
</organism>
<keyword evidence="7" id="KW-0653">Protein transport</keyword>
<dbReference type="PANTHER" id="PTHR33909">
    <property type="entry name" value="SEC TRANSLOCON ACCESSORY COMPLEX SUBUNIT YAJC"/>
    <property type="match status" value="1"/>
</dbReference>
<keyword evidence="9" id="KW-0811">Translocation</keyword>
<dbReference type="InterPro" id="IPR003849">
    <property type="entry name" value="Preprotein_translocase_YajC"/>
</dbReference>
<evidence type="ECO:0000256" key="2">
    <source>
        <dbReference type="ARBA" id="ARBA00006742"/>
    </source>
</evidence>
<comment type="caution">
    <text evidence="12">The sequence shown here is derived from an EMBL/GenBank/DDBJ whole genome shotgun (WGS) entry which is preliminary data.</text>
</comment>
<dbReference type="PANTHER" id="PTHR33909:SF1">
    <property type="entry name" value="SEC TRANSLOCON ACCESSORY COMPLEX SUBUNIT YAJC"/>
    <property type="match status" value="1"/>
</dbReference>
<dbReference type="OrthoDB" id="9800132at2"/>
<comment type="subcellular location">
    <subcellularLocation>
        <location evidence="1">Cell membrane</location>
        <topology evidence="1">Single-pass membrane protein</topology>
    </subcellularLocation>
</comment>
<evidence type="ECO:0000313" key="13">
    <source>
        <dbReference type="Proteomes" id="UP000071392"/>
    </source>
</evidence>
<evidence type="ECO:0000313" key="12">
    <source>
        <dbReference type="EMBL" id="KXU34201.1"/>
    </source>
</evidence>
<keyword evidence="13" id="KW-1185">Reference proteome</keyword>
<dbReference type="STRING" id="1548208.AXK12_07815"/>
<protein>
    <recommendedName>
        <fullName evidence="3">Sec translocon accessory complex subunit YajC</fullName>
    </recommendedName>
</protein>
<dbReference type="GO" id="GO:0005886">
    <property type="term" value="C:plasma membrane"/>
    <property type="evidence" value="ECO:0007669"/>
    <property type="project" value="UniProtKB-SubCell"/>
</dbReference>
<keyword evidence="8 11" id="KW-1133">Transmembrane helix</keyword>